<dbReference type="KEGG" id="mpec:B9O19_02057"/>
<evidence type="ECO:0000313" key="3">
    <source>
        <dbReference type="EMBL" id="AUO20199.1"/>
    </source>
</evidence>
<protein>
    <submittedName>
        <fullName evidence="3">Copper amine oxidase-like domain-containing protein</fullName>
    </submittedName>
</protein>
<dbReference type="EMBL" id="CP020991">
    <property type="protein sequence ID" value="AUO20199.1"/>
    <property type="molecule type" value="Genomic_DNA"/>
</dbReference>
<organism evidence="3 4">
    <name type="scientific">Monoglobus pectinilyticus</name>
    <dbReference type="NCBI Taxonomy" id="1981510"/>
    <lineage>
        <taxon>Bacteria</taxon>
        <taxon>Bacillati</taxon>
        <taxon>Bacillota</taxon>
        <taxon>Clostridia</taxon>
        <taxon>Monoglobales</taxon>
        <taxon>Monoglobaceae</taxon>
        <taxon>Monoglobus</taxon>
    </lineage>
</organism>
<gene>
    <name evidence="3" type="ORF">B9O19_02057</name>
</gene>
<dbReference type="Proteomes" id="UP000235589">
    <property type="component" value="Chromosome"/>
</dbReference>
<keyword evidence="1" id="KW-0812">Transmembrane</keyword>
<sequence length="538" mass="61407">MKKSFKLLIIINIISVMIASILTLQIFATPNYQSFENKTGSIVEEINITYVLKNATYITSMVGDKNGIIAYVRDLNTNKQIDNSRYIYIDYNGNVTECKFFDDLSSDYFKYPSVFCEGIARIKKGNKQGYINEKYEWIANLDYYSISNFSNGYGAVKKVNGKSYLLNINGEVCMEADDFYYNGSDTNYSGTAFQNGYAAYSKNEEFFYLDENLNSTKIMLDDEFNFNDGKFMFNGGTLAYMYPEIVDGNYTHKQIYCVFGHDGKEKYRYIVDLPELEPVNSYDYINILANGNVVFETPDDFNDNFCKSKVSLVTNNGEVLAENREFDRYDGMNFVSIGDKVCYVGNFYDSHLKKLDSISLKGEYFDTNDGSVVGGLEIIENKELNEITINKLVIVRDVKTEIAPNIKLVDPDKVNLKQNIPKNIMVFINKKQLNFDVPPITENDRTLVPMRAIFEALGAEVEWENETQTATATKDEITVSVTIDSNRMLKNGEEIKLDVPARLVGDSRTLVPLRAISEAFGCRVEWDEKLQRVDIYTN</sequence>
<dbReference type="GeneID" id="98063733"/>
<dbReference type="InterPro" id="IPR012854">
    <property type="entry name" value="Cu_amine_oxidase-like_N"/>
</dbReference>
<dbReference type="OrthoDB" id="210273at2"/>
<dbReference type="InterPro" id="IPR032774">
    <property type="entry name" value="WG_beta_rep"/>
</dbReference>
<feature type="transmembrane region" description="Helical" evidence="1">
    <location>
        <begin position="7"/>
        <end position="28"/>
    </location>
</feature>
<keyword evidence="1" id="KW-0472">Membrane</keyword>
<accession>A0A2K9P5G6</accession>
<keyword evidence="4" id="KW-1185">Reference proteome</keyword>
<reference evidence="3 4" key="1">
    <citation type="submission" date="2017-04" db="EMBL/GenBank/DDBJ databases">
        <title>Monoglobus pectinilyticus 14 draft genome.</title>
        <authorList>
            <person name="Kim C."/>
            <person name="Rosendale D.I."/>
            <person name="Kelly W.J."/>
            <person name="Tannock G.W."/>
            <person name="Patchett M.L."/>
            <person name="Jordens J.Z."/>
        </authorList>
    </citation>
    <scope>NUCLEOTIDE SEQUENCE [LARGE SCALE GENOMIC DNA]</scope>
    <source>
        <strain evidence="3 4">14</strain>
    </source>
</reference>
<dbReference type="RefSeq" id="WP_102366329.1">
    <property type="nucleotide sequence ID" value="NZ_CP020991.1"/>
</dbReference>
<evidence type="ECO:0000256" key="1">
    <source>
        <dbReference type="SAM" id="Phobius"/>
    </source>
</evidence>
<proteinExistence type="predicted"/>
<dbReference type="InterPro" id="IPR036582">
    <property type="entry name" value="Mao_N_sf"/>
</dbReference>
<dbReference type="Pfam" id="PF14903">
    <property type="entry name" value="WG_beta_rep"/>
    <property type="match status" value="1"/>
</dbReference>
<evidence type="ECO:0000313" key="4">
    <source>
        <dbReference type="Proteomes" id="UP000235589"/>
    </source>
</evidence>
<dbReference type="SUPFAM" id="SSF55383">
    <property type="entry name" value="Copper amine oxidase, domain N"/>
    <property type="match status" value="1"/>
</dbReference>
<dbReference type="Pfam" id="PF07833">
    <property type="entry name" value="Cu_amine_oxidN1"/>
    <property type="match status" value="1"/>
</dbReference>
<dbReference type="AlphaFoldDB" id="A0A2K9P5G6"/>
<feature type="domain" description="Copper amine oxidase-like N-terminal" evidence="2">
    <location>
        <begin position="428"/>
        <end position="534"/>
    </location>
</feature>
<dbReference type="Gene3D" id="3.30.457.10">
    <property type="entry name" value="Copper amine oxidase-like, N-terminal domain"/>
    <property type="match status" value="1"/>
</dbReference>
<keyword evidence="1" id="KW-1133">Transmembrane helix</keyword>
<evidence type="ECO:0000259" key="2">
    <source>
        <dbReference type="Pfam" id="PF07833"/>
    </source>
</evidence>
<name>A0A2K9P5G6_9FIRM</name>